<comment type="caution">
    <text evidence="1">The sequence shown here is derived from an EMBL/GenBank/DDBJ whole genome shotgun (WGS) entry which is preliminary data.</text>
</comment>
<evidence type="ECO:0000313" key="1">
    <source>
        <dbReference type="EMBL" id="CAK5068126.1"/>
    </source>
</evidence>
<keyword evidence="2" id="KW-1185">Reference proteome</keyword>
<name>A0ACB0YXP6_MELEN</name>
<sequence length="218" mass="25101">MSDHFLHQGKDDLRIKSCRLCRNNRKVPLIFSWNSVNLTLCYHTKFGDQIKNNPKSDYAKACSTNKDDDEYEKHGIEFRVYATRIGFKNFSDNYWIKFGVNVKVGVSFSEKTIQFGKTIKVTGRIESYPDEEPYLGILNRTENNIKLFSIQLGTNGMNFAILADEINGNVYDYGSSVLANLEHKNIQEIVEEVDYKFCYGKIVKKGKIGNKITHIFLV</sequence>
<gene>
    <name evidence="1" type="ORF">MENTE1834_LOCUS18029</name>
</gene>
<accession>A0ACB0YXP6</accession>
<evidence type="ECO:0000313" key="2">
    <source>
        <dbReference type="Proteomes" id="UP001497535"/>
    </source>
</evidence>
<protein>
    <submittedName>
        <fullName evidence="1">Uncharacterized protein</fullName>
    </submittedName>
</protein>
<proteinExistence type="predicted"/>
<organism evidence="1 2">
    <name type="scientific">Meloidogyne enterolobii</name>
    <name type="common">Root-knot nematode worm</name>
    <name type="synonym">Meloidogyne mayaguensis</name>
    <dbReference type="NCBI Taxonomy" id="390850"/>
    <lineage>
        <taxon>Eukaryota</taxon>
        <taxon>Metazoa</taxon>
        <taxon>Ecdysozoa</taxon>
        <taxon>Nematoda</taxon>
        <taxon>Chromadorea</taxon>
        <taxon>Rhabditida</taxon>
        <taxon>Tylenchina</taxon>
        <taxon>Tylenchomorpha</taxon>
        <taxon>Tylenchoidea</taxon>
        <taxon>Meloidogynidae</taxon>
        <taxon>Meloidogyninae</taxon>
        <taxon>Meloidogyne</taxon>
    </lineage>
</organism>
<dbReference type="EMBL" id="CAVMJV010000020">
    <property type="protein sequence ID" value="CAK5068126.1"/>
    <property type="molecule type" value="Genomic_DNA"/>
</dbReference>
<reference evidence="1" key="1">
    <citation type="submission" date="2023-11" db="EMBL/GenBank/DDBJ databases">
        <authorList>
            <person name="Poullet M."/>
        </authorList>
    </citation>
    <scope>NUCLEOTIDE SEQUENCE</scope>
    <source>
        <strain evidence="1">E1834</strain>
    </source>
</reference>
<dbReference type="Proteomes" id="UP001497535">
    <property type="component" value="Unassembled WGS sequence"/>
</dbReference>